<feature type="signal peptide" evidence="1">
    <location>
        <begin position="1"/>
        <end position="17"/>
    </location>
</feature>
<proteinExistence type="predicted"/>
<dbReference type="Proteomes" id="UP000237347">
    <property type="component" value="Unassembled WGS sequence"/>
</dbReference>
<dbReference type="AlphaFoldDB" id="A0AAW0LG80"/>
<name>A0AAW0LG80_QUESU</name>
<organism evidence="2 3">
    <name type="scientific">Quercus suber</name>
    <name type="common">Cork oak</name>
    <dbReference type="NCBI Taxonomy" id="58331"/>
    <lineage>
        <taxon>Eukaryota</taxon>
        <taxon>Viridiplantae</taxon>
        <taxon>Streptophyta</taxon>
        <taxon>Embryophyta</taxon>
        <taxon>Tracheophyta</taxon>
        <taxon>Spermatophyta</taxon>
        <taxon>Magnoliopsida</taxon>
        <taxon>eudicotyledons</taxon>
        <taxon>Gunneridae</taxon>
        <taxon>Pentapetalae</taxon>
        <taxon>rosids</taxon>
        <taxon>fabids</taxon>
        <taxon>Fagales</taxon>
        <taxon>Fagaceae</taxon>
        <taxon>Quercus</taxon>
    </lineage>
</organism>
<dbReference type="PANTHER" id="PTHR36730:SF1">
    <property type="entry name" value="CATHEPSIN PROPEPTIDE INHIBITOR DOMAIN-CONTAINING PROTEIN"/>
    <property type="match status" value="1"/>
</dbReference>
<evidence type="ECO:0000256" key="1">
    <source>
        <dbReference type="SAM" id="SignalP"/>
    </source>
</evidence>
<feature type="chain" id="PRO_5043339981" evidence="1">
    <location>
        <begin position="18"/>
        <end position="100"/>
    </location>
</feature>
<comment type="caution">
    <text evidence="2">The sequence shown here is derived from an EMBL/GenBank/DDBJ whole genome shotgun (WGS) entry which is preliminary data.</text>
</comment>
<gene>
    <name evidence="2" type="ORF">CFP56_001956</name>
</gene>
<accession>A0AAW0LG80</accession>
<reference evidence="2 3" key="1">
    <citation type="journal article" date="2018" name="Sci. Data">
        <title>The draft genome sequence of cork oak.</title>
        <authorList>
            <person name="Ramos A.M."/>
            <person name="Usie A."/>
            <person name="Barbosa P."/>
            <person name="Barros P.M."/>
            <person name="Capote T."/>
            <person name="Chaves I."/>
            <person name="Simoes F."/>
            <person name="Abreu I."/>
            <person name="Carrasquinho I."/>
            <person name="Faro C."/>
            <person name="Guimaraes J.B."/>
            <person name="Mendonca D."/>
            <person name="Nobrega F."/>
            <person name="Rodrigues L."/>
            <person name="Saibo N.J.M."/>
            <person name="Varela M.C."/>
            <person name="Egas C."/>
            <person name="Matos J."/>
            <person name="Miguel C.M."/>
            <person name="Oliveira M.M."/>
            <person name="Ricardo C.P."/>
            <person name="Goncalves S."/>
        </authorList>
    </citation>
    <scope>NUCLEOTIDE SEQUENCE [LARGE SCALE GENOMIC DNA]</scope>
    <source>
        <strain evidence="3">cv. HL8</strain>
    </source>
</reference>
<evidence type="ECO:0000313" key="3">
    <source>
        <dbReference type="Proteomes" id="UP000237347"/>
    </source>
</evidence>
<dbReference type="EMBL" id="PKMF04000107">
    <property type="protein sequence ID" value="KAK7849881.1"/>
    <property type="molecule type" value="Genomic_DNA"/>
</dbReference>
<evidence type="ECO:0000313" key="2">
    <source>
        <dbReference type="EMBL" id="KAK7849881.1"/>
    </source>
</evidence>
<sequence length="100" mass="11735">MIIIMLTLSSCLVCQMASHWHSFTEENQKRCAELDDKYKPSPLLKEYLEKSKLKKEKNRQEIQDKYCLRGAEWGVGDCSAEEMSAEDKESSFRLQSRRLE</sequence>
<keyword evidence="3" id="KW-1185">Reference proteome</keyword>
<keyword evidence="1" id="KW-0732">Signal</keyword>
<dbReference type="PANTHER" id="PTHR36730">
    <property type="entry name" value="OS03G0210700 PROTEIN"/>
    <property type="match status" value="1"/>
</dbReference>
<protein>
    <submittedName>
        <fullName evidence="2">Uncharacterized protein</fullName>
    </submittedName>
</protein>